<evidence type="ECO:0008006" key="3">
    <source>
        <dbReference type="Google" id="ProtNLM"/>
    </source>
</evidence>
<dbReference type="EMBL" id="KZ293658">
    <property type="protein sequence ID" value="PBK92428.1"/>
    <property type="molecule type" value="Genomic_DNA"/>
</dbReference>
<dbReference type="SUPFAM" id="SSF52047">
    <property type="entry name" value="RNI-like"/>
    <property type="match status" value="1"/>
</dbReference>
<dbReference type="OrthoDB" id="10494571at2759"/>
<protein>
    <recommendedName>
        <fullName evidence="3">F-box domain-containing protein</fullName>
    </recommendedName>
</protein>
<dbReference type="InParanoid" id="A0A2H3DNJ3"/>
<reference evidence="2" key="1">
    <citation type="journal article" date="2017" name="Nat. Ecol. Evol.">
        <title>Genome expansion and lineage-specific genetic innovations in the forest pathogenic fungi Armillaria.</title>
        <authorList>
            <person name="Sipos G."/>
            <person name="Prasanna A.N."/>
            <person name="Walter M.C."/>
            <person name="O'Connor E."/>
            <person name="Balint B."/>
            <person name="Krizsan K."/>
            <person name="Kiss B."/>
            <person name="Hess J."/>
            <person name="Varga T."/>
            <person name="Slot J."/>
            <person name="Riley R."/>
            <person name="Boka B."/>
            <person name="Rigling D."/>
            <person name="Barry K."/>
            <person name="Lee J."/>
            <person name="Mihaltcheva S."/>
            <person name="LaButti K."/>
            <person name="Lipzen A."/>
            <person name="Waldron R."/>
            <person name="Moloney N.M."/>
            <person name="Sperisen C."/>
            <person name="Kredics L."/>
            <person name="Vagvoelgyi C."/>
            <person name="Patrignani A."/>
            <person name="Fitzpatrick D."/>
            <person name="Nagy I."/>
            <person name="Doyle S."/>
            <person name="Anderson J.B."/>
            <person name="Grigoriev I.V."/>
            <person name="Gueldener U."/>
            <person name="Muensterkoetter M."/>
            <person name="Nagy L.G."/>
        </authorList>
    </citation>
    <scope>NUCLEOTIDE SEQUENCE [LARGE SCALE GENOMIC DNA]</scope>
    <source>
        <strain evidence="2">Ar21-2</strain>
    </source>
</reference>
<accession>A0A2H3DNJ3</accession>
<evidence type="ECO:0000313" key="1">
    <source>
        <dbReference type="EMBL" id="PBK92428.1"/>
    </source>
</evidence>
<dbReference type="Proteomes" id="UP000217790">
    <property type="component" value="Unassembled WGS sequence"/>
</dbReference>
<dbReference type="AlphaFoldDB" id="A0A2H3DNJ3"/>
<organism evidence="1 2">
    <name type="scientific">Armillaria gallica</name>
    <name type="common">Bulbous honey fungus</name>
    <name type="synonym">Armillaria bulbosa</name>
    <dbReference type="NCBI Taxonomy" id="47427"/>
    <lineage>
        <taxon>Eukaryota</taxon>
        <taxon>Fungi</taxon>
        <taxon>Dikarya</taxon>
        <taxon>Basidiomycota</taxon>
        <taxon>Agaricomycotina</taxon>
        <taxon>Agaricomycetes</taxon>
        <taxon>Agaricomycetidae</taxon>
        <taxon>Agaricales</taxon>
        <taxon>Marasmiineae</taxon>
        <taxon>Physalacriaceae</taxon>
        <taxon>Armillaria</taxon>
    </lineage>
</organism>
<name>A0A2H3DNJ3_ARMGA</name>
<dbReference type="OMA" id="NANAKLH"/>
<gene>
    <name evidence="1" type="ORF">ARMGADRAFT_1080513</name>
</gene>
<proteinExistence type="predicted"/>
<keyword evidence="2" id="KW-1185">Reference proteome</keyword>
<sequence>MPGLCAELILKIIDEVKVDEDHATARSYSEVARYWVFPTRSLLFHTIHVDLDTDVQSWNSLLNANAKLHPDFAVPIHVRRVIIWSAGQATYGPVPVSMEHLIRRFDKITILDLRGAVSIDWNDLRAQPLSLVRCLNLQGWLLSVVSTSITKSFPSLSVLNIRDTVLSVVNSSAKDEEAFMTGPPVLHVMSVDSLWGTHLVDLIHLFRTIPSYWNVEMLDIRCSPRVMDRFFESLPHMKMRLKSLCCRPRGPLRPAVRLENIDYLVALESFHIHILDIDTENVLPELGRIMAQNLSSLEIGLGVTLLGDSPFELFNEWNTFRDIISNRARFPRLAVIDICISDAAQCGRLFLKLTENNLKYVFLSLVDGLVNINIHLRGE</sequence>
<evidence type="ECO:0000313" key="2">
    <source>
        <dbReference type="Proteomes" id="UP000217790"/>
    </source>
</evidence>